<evidence type="ECO:0000313" key="1">
    <source>
        <dbReference type="EMBL" id="QUF04392.1"/>
    </source>
</evidence>
<dbReference type="AlphaFoldDB" id="A0AA45L6X5"/>
<evidence type="ECO:0008006" key="3">
    <source>
        <dbReference type="Google" id="ProtNLM"/>
    </source>
</evidence>
<dbReference type="RefSeq" id="WP_157767766.1">
    <property type="nucleotide sequence ID" value="NZ_BAAATP010000009.1"/>
</dbReference>
<proteinExistence type="predicted"/>
<sequence>MERDALPSRLPDVSALPLSTLRSLRTPEIVEALRRICEQALREGDDRVQEQR</sequence>
<evidence type="ECO:0000313" key="2">
    <source>
        <dbReference type="Proteomes" id="UP000677152"/>
    </source>
</evidence>
<dbReference type="EMBL" id="CP073249">
    <property type="protein sequence ID" value="QUF04392.1"/>
    <property type="molecule type" value="Genomic_DNA"/>
</dbReference>
<name>A0AA45L6X5_9PSEU</name>
<organism evidence="1 2">
    <name type="scientific">Actinosynnema pretiosum subsp. pretiosum</name>
    <dbReference type="NCBI Taxonomy" id="103721"/>
    <lineage>
        <taxon>Bacteria</taxon>
        <taxon>Bacillati</taxon>
        <taxon>Actinomycetota</taxon>
        <taxon>Actinomycetes</taxon>
        <taxon>Pseudonocardiales</taxon>
        <taxon>Pseudonocardiaceae</taxon>
        <taxon>Actinosynnema</taxon>
    </lineage>
</organism>
<reference evidence="1" key="1">
    <citation type="submission" date="2021-04" db="EMBL/GenBank/DDBJ databases">
        <title>Genomic sequence of Actinosynnema pretiosum subsp. pretiosum ATCC 31280 (C-14919).</title>
        <authorList>
            <person name="Bai L."/>
            <person name="Wang X."/>
            <person name="Xiao Y."/>
        </authorList>
    </citation>
    <scope>NUCLEOTIDE SEQUENCE</scope>
    <source>
        <strain evidence="1">ATCC 31280</strain>
    </source>
</reference>
<accession>A0AA45L6X5</accession>
<protein>
    <recommendedName>
        <fullName evidence="3">FXSXX-COOH protein</fullName>
    </recommendedName>
</protein>
<dbReference type="Proteomes" id="UP000677152">
    <property type="component" value="Chromosome"/>
</dbReference>
<gene>
    <name evidence="1" type="ORF">KCV87_34675</name>
</gene>